<gene>
    <name evidence="1" type="ORF">M3B43_06500</name>
</gene>
<reference evidence="1 2" key="1">
    <citation type="submission" date="2022-04" db="EMBL/GenBank/DDBJ databases">
        <title>Human microbiome associated bacterial genomes.</title>
        <authorList>
            <person name="Sandstrom S."/>
            <person name="Salamzade R."/>
            <person name="Kalan L.R."/>
        </authorList>
    </citation>
    <scope>NUCLEOTIDE SEQUENCE [LARGE SCALE GENOMIC DNA]</scope>
    <source>
        <strain evidence="2">p3-SID767</strain>
    </source>
</reference>
<sequence>MKVTAETAPIQYITVPKVMTPPPGVQAAGDSTGAEGAFAKLTLDRITH</sequence>
<dbReference type="RefSeq" id="WP_260073020.1">
    <property type="nucleotide sequence ID" value="NZ_JALXMO010000013.1"/>
</dbReference>
<keyword evidence="2" id="KW-1185">Reference proteome</keyword>
<comment type="caution">
    <text evidence="1">The sequence shown here is derived from an EMBL/GenBank/DDBJ whole genome shotgun (WGS) entry which is preliminary data.</text>
</comment>
<dbReference type="Proteomes" id="UP001205046">
    <property type="component" value="Unassembled WGS sequence"/>
</dbReference>
<proteinExistence type="predicted"/>
<evidence type="ECO:0000313" key="1">
    <source>
        <dbReference type="EMBL" id="MCT1606982.1"/>
    </source>
</evidence>
<protein>
    <submittedName>
        <fullName evidence="1">Uncharacterized protein</fullName>
    </submittedName>
</protein>
<dbReference type="EMBL" id="JALXMO010000013">
    <property type="protein sequence ID" value="MCT1606982.1"/>
    <property type="molecule type" value="Genomic_DNA"/>
</dbReference>
<accession>A0ABT2HQL1</accession>
<evidence type="ECO:0000313" key="2">
    <source>
        <dbReference type="Proteomes" id="UP001205046"/>
    </source>
</evidence>
<organism evidence="1 2">
    <name type="scientific">Nesterenkonia massiliensis</name>
    <dbReference type="NCBI Taxonomy" id="1232429"/>
    <lineage>
        <taxon>Bacteria</taxon>
        <taxon>Bacillati</taxon>
        <taxon>Actinomycetota</taxon>
        <taxon>Actinomycetes</taxon>
        <taxon>Micrococcales</taxon>
        <taxon>Micrococcaceae</taxon>
        <taxon>Nesterenkonia</taxon>
    </lineage>
</organism>
<name>A0ABT2HQL1_9MICC</name>